<dbReference type="InterPro" id="IPR012341">
    <property type="entry name" value="6hp_glycosidase-like_sf"/>
</dbReference>
<dbReference type="InterPro" id="IPR008928">
    <property type="entry name" value="6-hairpin_glycosidase_sf"/>
</dbReference>
<dbReference type="SUPFAM" id="SSF48208">
    <property type="entry name" value="Six-hairpin glycosidases"/>
    <property type="match status" value="1"/>
</dbReference>
<dbReference type="GO" id="GO:0005975">
    <property type="term" value="P:carbohydrate metabolic process"/>
    <property type="evidence" value="ECO:0007669"/>
    <property type="project" value="InterPro"/>
</dbReference>
<organism evidence="2 3">
    <name type="scientific">Salinibacterium xinjiangense</name>
    <dbReference type="NCBI Taxonomy" id="386302"/>
    <lineage>
        <taxon>Bacteria</taxon>
        <taxon>Bacillati</taxon>
        <taxon>Actinomycetota</taxon>
        <taxon>Actinomycetes</taxon>
        <taxon>Micrococcales</taxon>
        <taxon>Microbacteriaceae</taxon>
        <taxon>Salinibacterium</taxon>
    </lineage>
</organism>
<feature type="domain" description="DUF5703" evidence="1">
    <location>
        <begin position="19"/>
        <end position="290"/>
    </location>
</feature>
<gene>
    <name evidence="2" type="ORF">SAMN06296378_0879</name>
</gene>
<dbReference type="Proteomes" id="UP000219440">
    <property type="component" value="Unassembled WGS sequence"/>
</dbReference>
<dbReference type="OrthoDB" id="9802600at2"/>
<dbReference type="InterPro" id="IPR043757">
    <property type="entry name" value="DUF5703_N"/>
</dbReference>
<reference evidence="2 3" key="1">
    <citation type="submission" date="2017-09" db="EMBL/GenBank/DDBJ databases">
        <authorList>
            <person name="Ehlers B."/>
            <person name="Leendertz F.H."/>
        </authorList>
    </citation>
    <scope>NUCLEOTIDE SEQUENCE [LARGE SCALE GENOMIC DNA]</scope>
    <source>
        <strain evidence="2 3">CGMCC 1.05381</strain>
    </source>
</reference>
<dbReference type="EMBL" id="OCST01000002">
    <property type="protein sequence ID" value="SOE59091.1"/>
    <property type="molecule type" value="Genomic_DNA"/>
</dbReference>
<evidence type="ECO:0000313" key="2">
    <source>
        <dbReference type="EMBL" id="SOE59091.1"/>
    </source>
</evidence>
<proteinExistence type="predicted"/>
<keyword evidence="3" id="KW-1185">Reference proteome</keyword>
<dbReference type="RefSeq" id="WP_097060035.1">
    <property type="nucleotide sequence ID" value="NZ_BMLC01000001.1"/>
</dbReference>
<evidence type="ECO:0000313" key="3">
    <source>
        <dbReference type="Proteomes" id="UP000219440"/>
    </source>
</evidence>
<protein>
    <recommendedName>
        <fullName evidence="1">DUF5703 domain-containing protein</fullName>
    </recommendedName>
</protein>
<evidence type="ECO:0000259" key="1">
    <source>
        <dbReference type="Pfam" id="PF18961"/>
    </source>
</evidence>
<dbReference type="AlphaFoldDB" id="A0A2C8Z5T3"/>
<dbReference type="Pfam" id="PF18961">
    <property type="entry name" value="DUF5703_N"/>
    <property type="match status" value="1"/>
</dbReference>
<dbReference type="Gene3D" id="1.50.10.10">
    <property type="match status" value="1"/>
</dbReference>
<accession>A0A2C8Z5T3</accession>
<sequence>MFDPVDPLATVDECSPIFHGVGASDRGSIPIGNGELCANVWVESDGLHFYLARSDALSELDRTLKLGEFVVGAVPNPFDQASRITQALQLRSGSIEVVVAGDQGDVHIQFFIDAQENDAFVRFRSDVERDFWVELRQWRTEANWVTASASMFWGDEDQSGAPGLAEVRESADAVESLPDGVLCYHANGATIVPHIISLHGLDSAAEAVPDLLTGRTFGTFLCTDRPSEVVGPRLTVRRAHSVNARVSTFSSQTGRPALHVSEARRRPINLDECRERTAQFWIDYWRRSWIVVRGDVGTQAAMTDEVRKASQGNSLPKLTATAASAVTQAYVLSKWMNACGSRGAMPIRYNGALFTTMPGGGKHLALESFGETFTAEPLGHPTIHSNPDERSWTIEHLWQNLRLPYYTLLAQGEPDALLPLFAYFRRFWGVNRARARLHYQAQGQWNTEMTLSCGLQSPGIYGLDRSDVAAGYAKNRWGGAINLSPGLELCKLQFDYWRFTADDVFLEREVLPYAQDLIDFALSFYGNSEGAQIEFGPLNSLETYFDTTNPVAVVAGFHRLLQDLLGLPAHISIDRRSLESFRDALPAIPTETDSFGQTSIAPASQYEARRMNVENPELYCVFPFDLRNSIGSDLLMHTWDKCLEKSGVFRPRVIGEELGAPCFAGWQYMGPVAAMLGRLDLAAHALESNAALSNPGFAFPAMWGPVYDAVPDTDHGANIVNTLQAIVLQSVSDPESRLRLPSDWTIDFKLFQPNGSAVQGTVTHESMRLSAL</sequence>
<name>A0A2C8Z5T3_9MICO</name>